<dbReference type="eggNOG" id="COG0586">
    <property type="taxonomic scope" value="Bacteria"/>
</dbReference>
<feature type="transmembrane region" description="Helical" evidence="7">
    <location>
        <begin position="142"/>
        <end position="160"/>
    </location>
</feature>
<name>A0A081K8K5_9GAMM</name>
<evidence type="ECO:0000313" key="10">
    <source>
        <dbReference type="Proteomes" id="UP000027997"/>
    </source>
</evidence>
<feature type="transmembrane region" description="Helical" evidence="7">
    <location>
        <begin position="324"/>
        <end position="344"/>
    </location>
</feature>
<feature type="transmembrane region" description="Helical" evidence="7">
    <location>
        <begin position="63"/>
        <end position="85"/>
    </location>
</feature>
<feature type="transmembrane region" description="Helical" evidence="7">
    <location>
        <begin position="180"/>
        <end position="198"/>
    </location>
</feature>
<evidence type="ECO:0000259" key="8">
    <source>
        <dbReference type="SMART" id="SM00014"/>
    </source>
</evidence>
<keyword evidence="3" id="KW-1003">Cell membrane</keyword>
<proteinExistence type="inferred from homology"/>
<dbReference type="STRING" id="305900.GV64_06805"/>
<dbReference type="Gene3D" id="1.20.144.10">
    <property type="entry name" value="Phosphatidic acid phosphatase type 2/haloperoxidase"/>
    <property type="match status" value="1"/>
</dbReference>
<dbReference type="EMBL" id="JOJP01000001">
    <property type="protein sequence ID" value="KEI70481.1"/>
    <property type="molecule type" value="Genomic_DNA"/>
</dbReference>
<keyword evidence="6 7" id="KW-0472">Membrane</keyword>
<evidence type="ECO:0000313" key="9">
    <source>
        <dbReference type="EMBL" id="KEI70481.1"/>
    </source>
</evidence>
<feature type="domain" description="Phosphatidic acid phosphatase type 2/haloperoxidase" evidence="8">
    <location>
        <begin position="286"/>
        <end position="396"/>
    </location>
</feature>
<evidence type="ECO:0000256" key="3">
    <source>
        <dbReference type="ARBA" id="ARBA00022475"/>
    </source>
</evidence>
<accession>A0A081K8K5</accession>
<dbReference type="SUPFAM" id="SSF48317">
    <property type="entry name" value="Acid phosphatase/Vanadium-dependent haloperoxidase"/>
    <property type="match status" value="1"/>
</dbReference>
<feature type="transmembrane region" description="Helical" evidence="7">
    <location>
        <begin position="20"/>
        <end position="51"/>
    </location>
</feature>
<feature type="transmembrane region" description="Helical" evidence="7">
    <location>
        <begin position="375"/>
        <end position="397"/>
    </location>
</feature>
<evidence type="ECO:0000256" key="6">
    <source>
        <dbReference type="ARBA" id="ARBA00023136"/>
    </source>
</evidence>
<keyword evidence="5 7" id="KW-1133">Transmembrane helix</keyword>
<feature type="transmembrane region" description="Helical" evidence="7">
    <location>
        <begin position="254"/>
        <end position="277"/>
    </location>
</feature>
<dbReference type="Proteomes" id="UP000027997">
    <property type="component" value="Unassembled WGS sequence"/>
</dbReference>
<dbReference type="Pfam" id="PF01569">
    <property type="entry name" value="PAP2"/>
    <property type="match status" value="1"/>
</dbReference>
<evidence type="ECO:0000256" key="1">
    <source>
        <dbReference type="ARBA" id="ARBA00004651"/>
    </source>
</evidence>
<dbReference type="RefSeq" id="WP_020580940.1">
    <property type="nucleotide sequence ID" value="NZ_JOJP01000001.1"/>
</dbReference>
<evidence type="ECO:0000256" key="4">
    <source>
        <dbReference type="ARBA" id="ARBA00022692"/>
    </source>
</evidence>
<protein>
    <recommendedName>
        <fullName evidence="8">Phosphatidic acid phosphatase type 2/haloperoxidase domain-containing protein</fullName>
    </recommendedName>
</protein>
<dbReference type="GO" id="GO:0005886">
    <property type="term" value="C:plasma membrane"/>
    <property type="evidence" value="ECO:0007669"/>
    <property type="project" value="UniProtKB-SubCell"/>
</dbReference>
<feature type="transmembrane region" description="Helical" evidence="7">
    <location>
        <begin position="351"/>
        <end position="369"/>
    </location>
</feature>
<dbReference type="CDD" id="cd03392">
    <property type="entry name" value="PAP2_like_2"/>
    <property type="match status" value="1"/>
</dbReference>
<evidence type="ECO:0000256" key="2">
    <source>
        <dbReference type="ARBA" id="ARBA00010792"/>
    </source>
</evidence>
<gene>
    <name evidence="9" type="ORF">GV64_06805</name>
</gene>
<dbReference type="InterPro" id="IPR032818">
    <property type="entry name" value="DedA-like"/>
</dbReference>
<sequence>MDNAYFDAIHLWLQQNTDWVGPVIAMVACLESLVVVGIVLPGVAMLFALAAIAGAASIPVYPILLWAFLGAIVGDGVSYLLGYYYHERVRSWWPFNRHPQWLESGEGFFQKYGALSVVIGRFVGPVRPVIPAVAGMMGMLPQYFFTVNFLSAIAWSPVYLLPGYLTGAALQWHDKVPDQLLLVLLAIICIAIMFPPLLISMHRRFKPWFIWYPVISLALLVLFILANTVGFLESVNQRVYEWLMPVQLPWLQNVMHWVTQIGSIPVLSILFAGGLFWLYRSKRFGSLLCLLCGGISMACSVWLIKWLAENDRPVMMSGLDPYAFPSGHTTATAFVLFSFAAMLGERRPFQVQWLWSSVAFGLVMIEAFSRLVIQVHWFGDVLMGLGLGLFWALIVICTEKRNQCPE</sequence>
<evidence type="ECO:0000256" key="7">
    <source>
        <dbReference type="SAM" id="Phobius"/>
    </source>
</evidence>
<dbReference type="eggNOG" id="COG0671">
    <property type="taxonomic scope" value="Bacteria"/>
</dbReference>
<dbReference type="AlphaFoldDB" id="A0A081K8K5"/>
<dbReference type="PANTHER" id="PTHR30353:SF15">
    <property type="entry name" value="INNER MEMBRANE PROTEIN YABI"/>
    <property type="match status" value="1"/>
</dbReference>
<feature type="transmembrane region" description="Helical" evidence="7">
    <location>
        <begin position="284"/>
        <end position="304"/>
    </location>
</feature>
<dbReference type="InterPro" id="IPR000326">
    <property type="entry name" value="PAP2/HPO"/>
</dbReference>
<comment type="caution">
    <text evidence="9">The sequence shown here is derived from an EMBL/GenBank/DDBJ whole genome shotgun (WGS) entry which is preliminary data.</text>
</comment>
<keyword evidence="10" id="KW-1185">Reference proteome</keyword>
<feature type="transmembrane region" description="Helical" evidence="7">
    <location>
        <begin position="210"/>
        <end position="234"/>
    </location>
</feature>
<comment type="subcellular location">
    <subcellularLocation>
        <location evidence="1">Cell membrane</location>
        <topology evidence="1">Multi-pass membrane protein</topology>
    </subcellularLocation>
</comment>
<dbReference type="InterPro" id="IPR032816">
    <property type="entry name" value="VTT_dom"/>
</dbReference>
<reference evidence="9 10" key="1">
    <citation type="submission" date="2014-06" db="EMBL/GenBank/DDBJ databases">
        <title>Whole Genome Sequences of Three Symbiotic Endozoicomonas Bacteria.</title>
        <authorList>
            <person name="Neave M.J."/>
            <person name="Apprill A."/>
            <person name="Voolstra C.R."/>
        </authorList>
    </citation>
    <scope>NUCLEOTIDE SEQUENCE [LARGE SCALE GENOMIC DNA]</scope>
    <source>
        <strain evidence="9 10">DSM 22380</strain>
    </source>
</reference>
<dbReference type="SMART" id="SM00014">
    <property type="entry name" value="acidPPc"/>
    <property type="match status" value="1"/>
</dbReference>
<evidence type="ECO:0000256" key="5">
    <source>
        <dbReference type="ARBA" id="ARBA00022989"/>
    </source>
</evidence>
<organism evidence="9 10">
    <name type="scientific">Endozoicomonas elysicola</name>
    <dbReference type="NCBI Taxonomy" id="305900"/>
    <lineage>
        <taxon>Bacteria</taxon>
        <taxon>Pseudomonadati</taxon>
        <taxon>Pseudomonadota</taxon>
        <taxon>Gammaproteobacteria</taxon>
        <taxon>Oceanospirillales</taxon>
        <taxon>Endozoicomonadaceae</taxon>
        <taxon>Endozoicomonas</taxon>
    </lineage>
</organism>
<keyword evidence="4 7" id="KW-0812">Transmembrane</keyword>
<comment type="similarity">
    <text evidence="2">Belongs to the DedA family.</text>
</comment>
<dbReference type="InterPro" id="IPR036938">
    <property type="entry name" value="PAP2/HPO_sf"/>
</dbReference>
<dbReference type="Pfam" id="PF09335">
    <property type="entry name" value="VTT_dom"/>
    <property type="match status" value="1"/>
</dbReference>
<dbReference type="PANTHER" id="PTHR30353">
    <property type="entry name" value="INNER MEMBRANE PROTEIN DEDA-RELATED"/>
    <property type="match status" value="1"/>
</dbReference>